<dbReference type="PRINTS" id="PR00039">
    <property type="entry name" value="HTHLYSR"/>
</dbReference>
<dbReference type="STRING" id="561184.SAMN05216376_11215"/>
<dbReference type="EMBL" id="JSUQ01000043">
    <property type="protein sequence ID" value="KHQ49770.1"/>
    <property type="molecule type" value="Genomic_DNA"/>
</dbReference>
<evidence type="ECO:0000313" key="7">
    <source>
        <dbReference type="Proteomes" id="UP000030960"/>
    </source>
</evidence>
<dbReference type="InterPro" id="IPR036388">
    <property type="entry name" value="WH-like_DNA-bd_sf"/>
</dbReference>
<accession>A0A225PUU6</accession>
<evidence type="ECO:0000256" key="3">
    <source>
        <dbReference type="ARBA" id="ARBA00023125"/>
    </source>
</evidence>
<dbReference type="GO" id="GO:0003700">
    <property type="term" value="F:DNA-binding transcription factor activity"/>
    <property type="evidence" value="ECO:0007669"/>
    <property type="project" value="InterPro"/>
</dbReference>
<dbReference type="PATRIC" id="fig|1515334.3.peg.5688"/>
<dbReference type="InterPro" id="IPR036390">
    <property type="entry name" value="WH_DNA-bd_sf"/>
</dbReference>
<dbReference type="GO" id="GO:0003677">
    <property type="term" value="F:DNA binding"/>
    <property type="evidence" value="ECO:0007669"/>
    <property type="project" value="UniProtKB-KW"/>
</dbReference>
<dbReference type="GeneID" id="66502862"/>
<dbReference type="Pfam" id="PF03466">
    <property type="entry name" value="LysR_substrate"/>
    <property type="match status" value="1"/>
</dbReference>
<accession>A0A225Q4Q0</accession>
<sequence>MLARDLRYFVMLSRTRHFTRAAEELGITQPALSKGIRRLEETIRAKLVVSSNRRSVELTEAGQVFASRARIILGDIDAAVAEATMQSGQARGNLRVGAGPIFADEYLPTAIADLVERFPDLSFSVIADLNTKLLDRLQEGDLDLVFCTTFEVPKLPQLCSEDLDINAMVILFRKGHPLEDRETLQPRDLTEYEWVMQESSYLTRKWLENKFATLDLPPPRIRVETAAHRFAQHLVERTDLLSFLPAPGVLPNLCQRFVPGLEWERRVGAVYRGDGVLPPAARLLISAMKKL</sequence>
<dbReference type="Gene3D" id="1.10.10.10">
    <property type="entry name" value="Winged helix-like DNA-binding domain superfamily/Winged helix DNA-binding domain"/>
    <property type="match status" value="1"/>
</dbReference>
<dbReference type="Proteomes" id="UP000030960">
    <property type="component" value="Unassembled WGS sequence"/>
</dbReference>
<protein>
    <submittedName>
        <fullName evidence="6">Putative LysR family transcriptional regulator</fullName>
    </submittedName>
</protein>
<proteinExistence type="inferred from homology"/>
<evidence type="ECO:0000313" key="6">
    <source>
        <dbReference type="EMBL" id="KHQ49770.1"/>
    </source>
</evidence>
<dbReference type="PANTHER" id="PTHR30419">
    <property type="entry name" value="HTH-TYPE TRANSCRIPTIONAL REGULATOR YBHD"/>
    <property type="match status" value="1"/>
</dbReference>
<feature type="domain" description="HTH lysR-type" evidence="5">
    <location>
        <begin position="1"/>
        <end position="59"/>
    </location>
</feature>
<dbReference type="SUPFAM" id="SSF46785">
    <property type="entry name" value="Winged helix' DNA-binding domain"/>
    <property type="match status" value="1"/>
</dbReference>
<dbReference type="PANTHER" id="PTHR30419:SF8">
    <property type="entry name" value="NITROGEN ASSIMILATION TRANSCRIPTIONAL ACTIVATOR-RELATED"/>
    <property type="match status" value="1"/>
</dbReference>
<evidence type="ECO:0000256" key="4">
    <source>
        <dbReference type="ARBA" id="ARBA00023163"/>
    </source>
</evidence>
<organism evidence="6 7">
    <name type="scientific">Mameliella alba</name>
    <dbReference type="NCBI Taxonomy" id="561184"/>
    <lineage>
        <taxon>Bacteria</taxon>
        <taxon>Pseudomonadati</taxon>
        <taxon>Pseudomonadota</taxon>
        <taxon>Alphaproteobacteria</taxon>
        <taxon>Rhodobacterales</taxon>
        <taxon>Roseobacteraceae</taxon>
        <taxon>Mameliella</taxon>
    </lineage>
</organism>
<name>A0A0B3REV6_9RHOB</name>
<dbReference type="Pfam" id="PF00126">
    <property type="entry name" value="HTH_1"/>
    <property type="match status" value="1"/>
</dbReference>
<evidence type="ECO:0000256" key="2">
    <source>
        <dbReference type="ARBA" id="ARBA00023015"/>
    </source>
</evidence>
<keyword evidence="2" id="KW-0805">Transcription regulation</keyword>
<dbReference type="OrthoDB" id="9815174at2"/>
<evidence type="ECO:0000256" key="1">
    <source>
        <dbReference type="ARBA" id="ARBA00009437"/>
    </source>
</evidence>
<accession>A0A0B3REV6</accession>
<keyword evidence="7" id="KW-1185">Reference proteome</keyword>
<dbReference type="FunFam" id="1.10.10.10:FF:000001">
    <property type="entry name" value="LysR family transcriptional regulator"/>
    <property type="match status" value="1"/>
</dbReference>
<evidence type="ECO:0000259" key="5">
    <source>
        <dbReference type="PROSITE" id="PS50931"/>
    </source>
</evidence>
<dbReference type="InterPro" id="IPR050950">
    <property type="entry name" value="HTH-type_LysR_regulators"/>
</dbReference>
<dbReference type="InterPro" id="IPR000847">
    <property type="entry name" value="LysR_HTH_N"/>
</dbReference>
<gene>
    <name evidence="6" type="ORF">OA50_05696</name>
</gene>
<comment type="similarity">
    <text evidence="1">Belongs to the LysR transcriptional regulatory family.</text>
</comment>
<keyword evidence="4" id="KW-0804">Transcription</keyword>
<dbReference type="InterPro" id="IPR005119">
    <property type="entry name" value="LysR_subst-bd"/>
</dbReference>
<keyword evidence="3" id="KW-0238">DNA-binding</keyword>
<reference evidence="6 7" key="1">
    <citation type="submission" date="2014-10" db="EMBL/GenBank/DDBJ databases">
        <title>Genome sequence of Ponticoccus sp. strain UMTAT08 isolated from clonal culture of toxic dinoflagellate Alexandrium tamiyavanichii.</title>
        <authorList>
            <person name="Gan H.Y."/>
            <person name="Muhd D.-D."/>
            <person name="Mohd Noor M.E."/>
            <person name="Yeong Y.S."/>
            <person name="Usup G."/>
        </authorList>
    </citation>
    <scope>NUCLEOTIDE SEQUENCE [LARGE SCALE GENOMIC DNA]</scope>
    <source>
        <strain evidence="6 7">UMTAT08</strain>
    </source>
</reference>
<dbReference type="AlphaFoldDB" id="A0A0B3REV6"/>
<dbReference type="SUPFAM" id="SSF53850">
    <property type="entry name" value="Periplasmic binding protein-like II"/>
    <property type="match status" value="1"/>
</dbReference>
<dbReference type="GO" id="GO:0005829">
    <property type="term" value="C:cytosol"/>
    <property type="evidence" value="ECO:0007669"/>
    <property type="project" value="TreeGrafter"/>
</dbReference>
<comment type="caution">
    <text evidence="6">The sequence shown here is derived from an EMBL/GenBank/DDBJ whole genome shotgun (WGS) entry which is preliminary data.</text>
</comment>
<dbReference type="Gene3D" id="3.40.190.10">
    <property type="entry name" value="Periplasmic binding protein-like II"/>
    <property type="match status" value="2"/>
</dbReference>
<dbReference type="RefSeq" id="WP_043147169.1">
    <property type="nucleotide sequence ID" value="NZ_BMGQ01000012.1"/>
</dbReference>
<dbReference type="PROSITE" id="PS50931">
    <property type="entry name" value="HTH_LYSR"/>
    <property type="match status" value="1"/>
</dbReference>